<accession>A0A8J6IW61</accession>
<dbReference type="SUPFAM" id="SSF50249">
    <property type="entry name" value="Nucleic acid-binding proteins"/>
    <property type="match status" value="1"/>
</dbReference>
<dbReference type="Pfam" id="PF07499">
    <property type="entry name" value="RuvA_C"/>
    <property type="match status" value="1"/>
</dbReference>
<dbReference type="Proteomes" id="UP000602260">
    <property type="component" value="Unassembled WGS sequence"/>
</dbReference>
<dbReference type="GO" id="GO:0048476">
    <property type="term" value="C:Holliday junction resolvase complex"/>
    <property type="evidence" value="ECO:0007669"/>
    <property type="project" value="UniProtKB-UniRule"/>
</dbReference>
<dbReference type="InterPro" id="IPR012340">
    <property type="entry name" value="NA-bd_OB-fold"/>
</dbReference>
<dbReference type="GO" id="GO:0006281">
    <property type="term" value="P:DNA repair"/>
    <property type="evidence" value="ECO:0007669"/>
    <property type="project" value="UniProtKB-UniRule"/>
</dbReference>
<name>A0A8J6IW61_9FIRM</name>
<comment type="caution">
    <text evidence="6">Lacks conserved residue(s) required for the propagation of feature annotation.</text>
</comment>
<keyword evidence="3 6" id="KW-0238">DNA-binding</keyword>
<dbReference type="InterPro" id="IPR010994">
    <property type="entry name" value="RuvA_2-like"/>
</dbReference>
<evidence type="ECO:0000313" key="9">
    <source>
        <dbReference type="Proteomes" id="UP000602260"/>
    </source>
</evidence>
<dbReference type="GO" id="GO:0005737">
    <property type="term" value="C:cytoplasm"/>
    <property type="evidence" value="ECO:0007669"/>
    <property type="project" value="UniProtKB-SubCell"/>
</dbReference>
<dbReference type="GO" id="GO:0006310">
    <property type="term" value="P:DNA recombination"/>
    <property type="evidence" value="ECO:0007669"/>
    <property type="project" value="UniProtKB-UniRule"/>
</dbReference>
<comment type="domain">
    <text evidence="6">Has three domains with a flexible linker between the domains II and III and assumes an 'L' shape. Domain III is highly mobile and contacts RuvB.</text>
</comment>
<dbReference type="AlphaFoldDB" id="A0A8J6IW61"/>
<dbReference type="Pfam" id="PF01330">
    <property type="entry name" value="RuvA_N"/>
    <property type="match status" value="1"/>
</dbReference>
<gene>
    <name evidence="6 8" type="primary">ruvA</name>
    <name evidence="8" type="ORF">H8S55_07530</name>
</gene>
<organism evidence="8 9">
    <name type="scientific">Flintibacter faecis</name>
    <dbReference type="NCBI Taxonomy" id="2763047"/>
    <lineage>
        <taxon>Bacteria</taxon>
        <taxon>Bacillati</taxon>
        <taxon>Bacillota</taxon>
        <taxon>Clostridia</taxon>
        <taxon>Eubacteriales</taxon>
        <taxon>Flintibacter</taxon>
    </lineage>
</organism>
<dbReference type="EMBL" id="JACOPN010000004">
    <property type="protein sequence ID" value="MBC5717169.1"/>
    <property type="molecule type" value="Genomic_DNA"/>
</dbReference>
<evidence type="ECO:0000259" key="7">
    <source>
        <dbReference type="SMART" id="SM00278"/>
    </source>
</evidence>
<protein>
    <recommendedName>
        <fullName evidence="6">Holliday junction branch migration complex subunit RuvA</fullName>
    </recommendedName>
</protein>
<dbReference type="InterPro" id="IPR013849">
    <property type="entry name" value="DNA_helicase_Holl-junc_RuvA_I"/>
</dbReference>
<evidence type="ECO:0000313" key="8">
    <source>
        <dbReference type="EMBL" id="MBC5717169.1"/>
    </source>
</evidence>
<dbReference type="SUPFAM" id="SSF46929">
    <property type="entry name" value="DNA helicase RuvA subunit, C-terminal domain"/>
    <property type="match status" value="1"/>
</dbReference>
<dbReference type="InterPro" id="IPR003583">
    <property type="entry name" value="Hlx-hairpin-Hlx_DNA-bd_motif"/>
</dbReference>
<dbReference type="SMART" id="SM00278">
    <property type="entry name" value="HhH1"/>
    <property type="match status" value="2"/>
</dbReference>
<keyword evidence="5 6" id="KW-0234">DNA repair</keyword>
<dbReference type="GO" id="GO:0009379">
    <property type="term" value="C:Holliday junction helicase complex"/>
    <property type="evidence" value="ECO:0007669"/>
    <property type="project" value="InterPro"/>
</dbReference>
<dbReference type="CDD" id="cd14332">
    <property type="entry name" value="UBA_RuvA_C"/>
    <property type="match status" value="1"/>
</dbReference>
<keyword evidence="2 6" id="KW-0227">DNA damage</keyword>
<comment type="function">
    <text evidence="6">The RuvA-RuvB-RuvC complex processes Holliday junction (HJ) DNA during genetic recombination and DNA repair, while the RuvA-RuvB complex plays an important role in the rescue of blocked DNA replication forks via replication fork reversal (RFR). RuvA specifically binds to HJ cruciform DNA, conferring on it an open structure. The RuvB hexamer acts as an ATP-dependent pump, pulling dsDNA into and through the RuvAB complex. HJ branch migration allows RuvC to scan DNA until it finds its consensus sequence, where it cleaves and resolves the cruciform DNA.</text>
</comment>
<evidence type="ECO:0000256" key="6">
    <source>
        <dbReference type="HAMAP-Rule" id="MF_00031"/>
    </source>
</evidence>
<keyword evidence="4 6" id="KW-0233">DNA recombination</keyword>
<comment type="similarity">
    <text evidence="6">Belongs to the RuvA family.</text>
</comment>
<comment type="subunit">
    <text evidence="6">Homotetramer. Forms an RuvA(8)-RuvB(12)-Holliday junction (HJ) complex. HJ DNA is sandwiched between 2 RuvA tetramers; dsDNA enters through RuvA and exits via RuvB. An RuvB hexamer assembles on each DNA strand where it exits the tetramer. Each RuvB hexamer is contacted by two RuvA subunits (via domain III) on 2 adjacent RuvB subunits; this complex drives branch migration. In the full resolvosome a probable DNA-RuvA(4)-RuvB(12)-RuvC(2) complex forms which resolves the HJ.</text>
</comment>
<feature type="domain" description="Helix-hairpin-helix DNA-binding motif class 1" evidence="7">
    <location>
        <begin position="107"/>
        <end position="126"/>
    </location>
</feature>
<dbReference type="GO" id="GO:0000400">
    <property type="term" value="F:four-way junction DNA binding"/>
    <property type="evidence" value="ECO:0007669"/>
    <property type="project" value="UniProtKB-UniRule"/>
</dbReference>
<dbReference type="NCBIfam" id="TIGR00084">
    <property type="entry name" value="ruvA"/>
    <property type="match status" value="1"/>
</dbReference>
<dbReference type="Pfam" id="PF14520">
    <property type="entry name" value="HHH_5"/>
    <property type="match status" value="1"/>
</dbReference>
<dbReference type="Gene3D" id="2.40.50.140">
    <property type="entry name" value="Nucleic acid-binding proteins"/>
    <property type="match status" value="1"/>
</dbReference>
<feature type="region of interest" description="Domain III" evidence="6">
    <location>
        <begin position="155"/>
        <end position="202"/>
    </location>
</feature>
<evidence type="ECO:0000256" key="4">
    <source>
        <dbReference type="ARBA" id="ARBA00023172"/>
    </source>
</evidence>
<comment type="caution">
    <text evidence="8">The sequence shown here is derived from an EMBL/GenBank/DDBJ whole genome shotgun (WGS) entry which is preliminary data.</text>
</comment>
<evidence type="ECO:0000256" key="5">
    <source>
        <dbReference type="ARBA" id="ARBA00023204"/>
    </source>
</evidence>
<reference evidence="8" key="1">
    <citation type="submission" date="2020-08" db="EMBL/GenBank/DDBJ databases">
        <title>Genome public.</title>
        <authorList>
            <person name="Liu C."/>
            <person name="Sun Q."/>
        </authorList>
    </citation>
    <scope>NUCLEOTIDE SEQUENCE</scope>
    <source>
        <strain evidence="8">BX5</strain>
    </source>
</reference>
<proteinExistence type="inferred from homology"/>
<dbReference type="InterPro" id="IPR036267">
    <property type="entry name" value="RuvA_C_sf"/>
</dbReference>
<dbReference type="GO" id="GO:0009378">
    <property type="term" value="F:four-way junction helicase activity"/>
    <property type="evidence" value="ECO:0007669"/>
    <property type="project" value="InterPro"/>
</dbReference>
<keyword evidence="1 6" id="KW-0963">Cytoplasm</keyword>
<keyword evidence="9" id="KW-1185">Reference proteome</keyword>
<dbReference type="InterPro" id="IPR011114">
    <property type="entry name" value="RuvA_C"/>
</dbReference>
<dbReference type="GO" id="GO:0005524">
    <property type="term" value="F:ATP binding"/>
    <property type="evidence" value="ECO:0007669"/>
    <property type="project" value="InterPro"/>
</dbReference>
<dbReference type="RefSeq" id="WP_186878459.1">
    <property type="nucleotide sequence ID" value="NZ_JACOPN010000004.1"/>
</dbReference>
<evidence type="ECO:0000256" key="2">
    <source>
        <dbReference type="ARBA" id="ARBA00022763"/>
    </source>
</evidence>
<dbReference type="Gene3D" id="1.10.8.10">
    <property type="entry name" value="DNA helicase RuvA subunit, C-terminal domain"/>
    <property type="match status" value="1"/>
</dbReference>
<evidence type="ECO:0000256" key="3">
    <source>
        <dbReference type="ARBA" id="ARBA00023125"/>
    </source>
</evidence>
<sequence>MFYYVSGPVAHIEANLAVIDCGGVGYACRTTSHTLSKLKQGEKAKLFTHLNTREDAVELFGFGTQEELNLFRQLISVSGVGPKAALSILSATTPANLALSIITGDEKALTCAPGIGKKIAQRVILELKDKLAKGQTLGTAGESYGGSGITVIPENKLSEASAALAVLGYSQGEINLALKGLELDSLTLEQIIKAALKKMMKH</sequence>
<feature type="domain" description="Helix-hairpin-helix DNA-binding motif class 1" evidence="7">
    <location>
        <begin position="72"/>
        <end position="91"/>
    </location>
</feature>
<comment type="subcellular location">
    <subcellularLocation>
        <location evidence="6">Cytoplasm</location>
    </subcellularLocation>
</comment>
<evidence type="ECO:0000256" key="1">
    <source>
        <dbReference type="ARBA" id="ARBA00022490"/>
    </source>
</evidence>
<dbReference type="HAMAP" id="MF_00031">
    <property type="entry name" value="DNA_HJ_migration_RuvA"/>
    <property type="match status" value="1"/>
</dbReference>
<dbReference type="InterPro" id="IPR000085">
    <property type="entry name" value="RuvA"/>
</dbReference>
<dbReference type="SUPFAM" id="SSF47781">
    <property type="entry name" value="RuvA domain 2-like"/>
    <property type="match status" value="1"/>
</dbReference>
<dbReference type="Gene3D" id="1.10.150.20">
    <property type="entry name" value="5' to 3' exonuclease, C-terminal subdomain"/>
    <property type="match status" value="1"/>
</dbReference>